<dbReference type="EMBL" id="KI669621">
    <property type="protein sequence ID" value="ETN01918.1"/>
    <property type="molecule type" value="Genomic_DNA"/>
</dbReference>
<feature type="compositionally biased region" description="Polar residues" evidence="1">
    <location>
        <begin position="1"/>
        <end position="12"/>
    </location>
</feature>
<feature type="region of interest" description="Disordered" evidence="1">
    <location>
        <begin position="1"/>
        <end position="28"/>
    </location>
</feature>
<protein>
    <submittedName>
        <fullName evidence="2">Uncharacterized protein</fullName>
    </submittedName>
</protein>
<accession>W2PLP5</accession>
<dbReference type="Proteomes" id="UP000018817">
    <property type="component" value="Unassembled WGS sequence"/>
</dbReference>
<evidence type="ECO:0000313" key="2">
    <source>
        <dbReference type="EMBL" id="ETN01918.1"/>
    </source>
</evidence>
<dbReference type="VEuPathDB" id="FungiDB:PPTG_23986"/>
<organism evidence="2 3">
    <name type="scientific">Phytophthora nicotianae (strain INRA-310)</name>
    <name type="common">Phytophthora parasitica</name>
    <dbReference type="NCBI Taxonomy" id="761204"/>
    <lineage>
        <taxon>Eukaryota</taxon>
        <taxon>Sar</taxon>
        <taxon>Stramenopiles</taxon>
        <taxon>Oomycota</taxon>
        <taxon>Peronosporomycetes</taxon>
        <taxon>Peronosporales</taxon>
        <taxon>Peronosporaceae</taxon>
        <taxon>Phytophthora</taxon>
    </lineage>
</organism>
<dbReference type="AlphaFoldDB" id="W2PLP5"/>
<name>W2PLP5_PHYN3</name>
<proteinExistence type="predicted"/>
<evidence type="ECO:0000313" key="3">
    <source>
        <dbReference type="Proteomes" id="UP000018817"/>
    </source>
</evidence>
<gene>
    <name evidence="2" type="ORF">PPTG_23986</name>
</gene>
<dbReference type="GeneID" id="20192585"/>
<reference evidence="3" key="1">
    <citation type="submission" date="2011-12" db="EMBL/GenBank/DDBJ databases">
        <authorList>
            <consortium name="The Broad Institute Genome Sequencing Platform"/>
            <person name="Russ C."/>
            <person name="Tyler B."/>
            <person name="Panabieres F."/>
            <person name="Shan W."/>
            <person name="Tripathy S."/>
            <person name="Grunwald N."/>
            <person name="Machado M."/>
            <person name="Young S.K."/>
            <person name="Zeng Q."/>
            <person name="Gargeya S."/>
            <person name="Fitzgerald M."/>
            <person name="Haas B."/>
            <person name="Abouelleil A."/>
            <person name="Alvarado L."/>
            <person name="Arachchi H.M."/>
            <person name="Berlin A."/>
            <person name="Chapman S.B."/>
            <person name="Gearin G."/>
            <person name="Goldberg J."/>
            <person name="Griggs A."/>
            <person name="Gujja S."/>
            <person name="Hansen M."/>
            <person name="Heiman D."/>
            <person name="Howarth C."/>
            <person name="Larimer J."/>
            <person name="Lui A."/>
            <person name="MacDonald P.J.P."/>
            <person name="McCowen C."/>
            <person name="Montmayeur A."/>
            <person name="Murphy C."/>
            <person name="Neiman D."/>
            <person name="Pearson M."/>
            <person name="Priest M."/>
            <person name="Roberts A."/>
            <person name="Saif S."/>
            <person name="Shea T."/>
            <person name="Sisk P."/>
            <person name="Stolte C."/>
            <person name="Sykes S."/>
            <person name="Wortman J."/>
            <person name="Nusbaum C."/>
            <person name="Birren B."/>
        </authorList>
    </citation>
    <scope>NUCLEOTIDE SEQUENCE [LARGE SCALE GENOMIC DNA]</scope>
    <source>
        <strain evidence="3">INRA-310</strain>
    </source>
</reference>
<reference evidence="2 3" key="2">
    <citation type="submission" date="2013-11" db="EMBL/GenBank/DDBJ databases">
        <title>The Genome Sequence of Phytophthora parasitica INRA-310.</title>
        <authorList>
            <consortium name="The Broad Institute Genomics Platform"/>
            <person name="Russ C."/>
            <person name="Tyler B."/>
            <person name="Panabieres F."/>
            <person name="Shan W."/>
            <person name="Tripathy S."/>
            <person name="Grunwald N."/>
            <person name="Machado M."/>
            <person name="Johnson C.S."/>
            <person name="Arredondo F."/>
            <person name="Hong C."/>
            <person name="Coffey M."/>
            <person name="Young S.K."/>
            <person name="Zeng Q."/>
            <person name="Gargeya S."/>
            <person name="Fitzgerald M."/>
            <person name="Abouelleil A."/>
            <person name="Alvarado L."/>
            <person name="Chapman S.B."/>
            <person name="Gainer-Dewar J."/>
            <person name="Goldberg J."/>
            <person name="Griggs A."/>
            <person name="Gujja S."/>
            <person name="Hansen M."/>
            <person name="Howarth C."/>
            <person name="Imamovic A."/>
            <person name="Ireland A."/>
            <person name="Larimer J."/>
            <person name="McCowan C."/>
            <person name="Murphy C."/>
            <person name="Pearson M."/>
            <person name="Poon T.W."/>
            <person name="Priest M."/>
            <person name="Roberts A."/>
            <person name="Saif S."/>
            <person name="Shea T."/>
            <person name="Sykes S."/>
            <person name="Wortman J."/>
            <person name="Nusbaum C."/>
            <person name="Birren B."/>
        </authorList>
    </citation>
    <scope>NUCLEOTIDE SEQUENCE [LARGE SCALE GENOMIC DNA]</scope>
    <source>
        <strain evidence="2 3">INRA-310</strain>
    </source>
</reference>
<sequence length="97" mass="10627">MATVTTCKQTSRSLKETANKDNVSVQGTDTAKKNYNNVTVPDTVIAEDNDTSVRATDSAQIRPAAEEVVLNKPFTHKHWTLSSADKPSYGLCLSRTR</sequence>
<dbReference type="RefSeq" id="XP_008912819.1">
    <property type="nucleotide sequence ID" value="XM_008914571.1"/>
</dbReference>
<evidence type="ECO:0000256" key="1">
    <source>
        <dbReference type="SAM" id="MobiDB-lite"/>
    </source>
</evidence>